<gene>
    <name evidence="3" type="ORF">Rhe02_34740</name>
</gene>
<name>A0A8J3Q903_9ACTN</name>
<dbReference type="EMBL" id="BONY01000018">
    <property type="protein sequence ID" value="GIH05407.1"/>
    <property type="molecule type" value="Genomic_DNA"/>
</dbReference>
<feature type="signal peptide" evidence="2">
    <location>
        <begin position="1"/>
        <end position="31"/>
    </location>
</feature>
<comment type="caution">
    <text evidence="3">The sequence shown here is derived from an EMBL/GenBank/DDBJ whole genome shotgun (WGS) entry which is preliminary data.</text>
</comment>
<feature type="chain" id="PRO_5035257963" description="DUF11 domain-containing protein" evidence="2">
    <location>
        <begin position="32"/>
        <end position="377"/>
    </location>
</feature>
<accession>A0A8J3Q903</accession>
<proteinExistence type="predicted"/>
<dbReference type="Proteomes" id="UP000612899">
    <property type="component" value="Unassembled WGS sequence"/>
</dbReference>
<evidence type="ECO:0000256" key="1">
    <source>
        <dbReference type="SAM" id="MobiDB-lite"/>
    </source>
</evidence>
<feature type="compositionally biased region" description="Low complexity" evidence="1">
    <location>
        <begin position="302"/>
        <end position="345"/>
    </location>
</feature>
<keyword evidence="4" id="KW-1185">Reference proteome</keyword>
<evidence type="ECO:0000256" key="2">
    <source>
        <dbReference type="SAM" id="SignalP"/>
    </source>
</evidence>
<reference evidence="3" key="1">
    <citation type="submission" date="2021-01" db="EMBL/GenBank/DDBJ databases">
        <title>Whole genome shotgun sequence of Rhizocola hellebori NBRC 109834.</title>
        <authorList>
            <person name="Komaki H."/>
            <person name="Tamura T."/>
        </authorList>
    </citation>
    <scope>NUCLEOTIDE SEQUENCE</scope>
    <source>
        <strain evidence="3">NBRC 109834</strain>
    </source>
</reference>
<organism evidence="3 4">
    <name type="scientific">Rhizocola hellebori</name>
    <dbReference type="NCBI Taxonomy" id="1392758"/>
    <lineage>
        <taxon>Bacteria</taxon>
        <taxon>Bacillati</taxon>
        <taxon>Actinomycetota</taxon>
        <taxon>Actinomycetes</taxon>
        <taxon>Micromonosporales</taxon>
        <taxon>Micromonosporaceae</taxon>
        <taxon>Rhizocola</taxon>
    </lineage>
</organism>
<dbReference type="AlphaFoldDB" id="A0A8J3Q903"/>
<evidence type="ECO:0000313" key="3">
    <source>
        <dbReference type="EMBL" id="GIH05407.1"/>
    </source>
</evidence>
<sequence>MLQVTERIWRLSIAAILAVFSSLVLATPAMADPVDTEIWLLGNRSARSGVYRVFLPATYFSAGLNFSAPVAVPVVIKVDISKLQSDRVAAEFPGCQLEGQIATCAVQVNTPGQTNQFIYQLKPVGSPSPGPAGSFTATIASENEDPVPGNNTLRVDVDLNTSVAAHYTVGVDDVSGAVGDTVAVPVRFSNKGPNTLFDVVISRPDGGGGKDFVGGDGCVMSPIPQCKVPQVAPGATVVVNVKFRIRRCFQPVASDPDYPASVDGNMPVYGSTQGHATPVLDQPSDTRFKITVAGCRQSEPRAPVVAQPGATPAAAPTESASPQPSSSSTPSPSPSPSESSAASPEEGGEWVWRTGVVAVGTGSLALLLWRRARSWPR</sequence>
<feature type="region of interest" description="Disordered" evidence="1">
    <location>
        <begin position="297"/>
        <end position="348"/>
    </location>
</feature>
<protein>
    <recommendedName>
        <fullName evidence="5">DUF11 domain-containing protein</fullName>
    </recommendedName>
</protein>
<keyword evidence="2" id="KW-0732">Signal</keyword>
<evidence type="ECO:0000313" key="4">
    <source>
        <dbReference type="Proteomes" id="UP000612899"/>
    </source>
</evidence>
<evidence type="ECO:0008006" key="5">
    <source>
        <dbReference type="Google" id="ProtNLM"/>
    </source>
</evidence>